<name>A0A2P2Q557_RHIMU</name>
<sequence length="22" mass="2618">MKSQHNVKLMINLCLLQENLTF</sequence>
<reference evidence="1" key="1">
    <citation type="submission" date="2018-02" db="EMBL/GenBank/DDBJ databases">
        <title>Rhizophora mucronata_Transcriptome.</title>
        <authorList>
            <person name="Meera S.P."/>
            <person name="Sreeshan A."/>
            <person name="Augustine A."/>
        </authorList>
    </citation>
    <scope>NUCLEOTIDE SEQUENCE</scope>
    <source>
        <tissue evidence="1">Leaf</tissue>
    </source>
</reference>
<accession>A0A2P2Q557</accession>
<protein>
    <submittedName>
        <fullName evidence="1">Uncharacterized protein</fullName>
    </submittedName>
</protein>
<dbReference type="AlphaFoldDB" id="A0A2P2Q557"/>
<dbReference type="EMBL" id="GGEC01081612">
    <property type="protein sequence ID" value="MBX62096.1"/>
    <property type="molecule type" value="Transcribed_RNA"/>
</dbReference>
<organism evidence="1">
    <name type="scientific">Rhizophora mucronata</name>
    <name type="common">Asiatic mangrove</name>
    <dbReference type="NCBI Taxonomy" id="61149"/>
    <lineage>
        <taxon>Eukaryota</taxon>
        <taxon>Viridiplantae</taxon>
        <taxon>Streptophyta</taxon>
        <taxon>Embryophyta</taxon>
        <taxon>Tracheophyta</taxon>
        <taxon>Spermatophyta</taxon>
        <taxon>Magnoliopsida</taxon>
        <taxon>eudicotyledons</taxon>
        <taxon>Gunneridae</taxon>
        <taxon>Pentapetalae</taxon>
        <taxon>rosids</taxon>
        <taxon>fabids</taxon>
        <taxon>Malpighiales</taxon>
        <taxon>Rhizophoraceae</taxon>
        <taxon>Rhizophora</taxon>
    </lineage>
</organism>
<proteinExistence type="predicted"/>
<evidence type="ECO:0000313" key="1">
    <source>
        <dbReference type="EMBL" id="MBX62096.1"/>
    </source>
</evidence>